<evidence type="ECO:0000313" key="9">
    <source>
        <dbReference type="Proteomes" id="UP000678679"/>
    </source>
</evidence>
<reference evidence="8 9" key="1">
    <citation type="submission" date="2021-05" db="EMBL/GenBank/DDBJ databases">
        <title>Comparative genomic studies on the polysaccharide-degrading batcterial strains of the Flammeovirga genus.</title>
        <authorList>
            <person name="Zewei F."/>
            <person name="Zheng Z."/>
            <person name="Yu L."/>
            <person name="Ruyue G."/>
            <person name="Yanhong M."/>
            <person name="Yuanyuan C."/>
            <person name="Jingyan G."/>
            <person name="Wenjun H."/>
        </authorList>
    </citation>
    <scope>NUCLEOTIDE SEQUENCE [LARGE SCALE GENOMIC DNA]</scope>
    <source>
        <strain evidence="8 9">NBRC:100898</strain>
    </source>
</reference>
<protein>
    <submittedName>
        <fullName evidence="8">RagB/SusD family nutrient uptake outer membrane protein</fullName>
    </submittedName>
</protein>
<dbReference type="InterPro" id="IPR033985">
    <property type="entry name" value="SusD-like_N"/>
</dbReference>
<keyword evidence="5" id="KW-0998">Cell outer membrane</keyword>
<dbReference type="RefSeq" id="WP_169662451.1">
    <property type="nucleotide sequence ID" value="NZ_CP076133.1"/>
</dbReference>
<dbReference type="InterPro" id="IPR012944">
    <property type="entry name" value="SusD_RagB_dom"/>
</dbReference>
<dbReference type="PROSITE" id="PS51257">
    <property type="entry name" value="PROKAR_LIPOPROTEIN"/>
    <property type="match status" value="1"/>
</dbReference>
<evidence type="ECO:0000259" key="7">
    <source>
        <dbReference type="Pfam" id="PF14322"/>
    </source>
</evidence>
<evidence type="ECO:0000256" key="4">
    <source>
        <dbReference type="ARBA" id="ARBA00023136"/>
    </source>
</evidence>
<feature type="domain" description="SusD-like N-terminal" evidence="7">
    <location>
        <begin position="45"/>
        <end position="221"/>
    </location>
</feature>
<comment type="subcellular location">
    <subcellularLocation>
        <location evidence="1">Cell outer membrane</location>
    </subcellularLocation>
</comment>
<dbReference type="EMBL" id="CP076133">
    <property type="protein sequence ID" value="QWG04849.1"/>
    <property type="molecule type" value="Genomic_DNA"/>
</dbReference>
<gene>
    <name evidence="8" type="ORF">KMW28_20715</name>
</gene>
<evidence type="ECO:0000256" key="1">
    <source>
        <dbReference type="ARBA" id="ARBA00004442"/>
    </source>
</evidence>
<proteinExistence type="inferred from homology"/>
<keyword evidence="3" id="KW-0732">Signal</keyword>
<dbReference type="AlphaFoldDB" id="A0AAX1NBH4"/>
<sequence>MMKLKSNIAKSIALMAVLGQSLFFSCVKFEDVGPTDEFPGSKVDASTFNIELVINEGYLLWANAHLSNHLPDANLIADHTAANIDGAKLGGNKNKFEYIRTEFQNGGMWSNAYKSINQANLVLSVTEPDGGIDSYYEFQRGRLRGEALFLRAANTFLLLRYHGAQYSAQTKDMPGVIIKTKPAEDFNGGGRSTVQECYDFILDDLTKAAELIPVTFDNTIHQNFPSYKIRARRFDVLALKARVLFQMNRMDEAEELITSLIGFQPGVVTIEEAISPAPVMELTTAQNATTLFSNSGATEALNLRSFVAGFAVSDPYNLMFNVDQITDGEFSAIFLSKDFISNYVDDKGLVINDEYFRMSSFIREAELEDAESGEVTDTVYVFNKFSLDLGSTTNWPTLRLEELILMRAEIRALNGQVNGALPDINLLRANRDAMEITSAPSKQQMIEIVAHDRALELIGEGERFFNWKRMGAYNETVAQVYPESVYKPFDRGNVLEIKWNSPETLYRLPLNEIQNNQDLSNSDQNP</sequence>
<feature type="domain" description="RagB/SusD" evidence="6">
    <location>
        <begin position="371"/>
        <end position="526"/>
    </location>
</feature>
<evidence type="ECO:0000256" key="2">
    <source>
        <dbReference type="ARBA" id="ARBA00006275"/>
    </source>
</evidence>
<evidence type="ECO:0000259" key="6">
    <source>
        <dbReference type="Pfam" id="PF07980"/>
    </source>
</evidence>
<keyword evidence="4" id="KW-0472">Membrane</keyword>
<evidence type="ECO:0000256" key="5">
    <source>
        <dbReference type="ARBA" id="ARBA00023237"/>
    </source>
</evidence>
<keyword evidence="9" id="KW-1185">Reference proteome</keyword>
<organism evidence="8 9">
    <name type="scientific">Flammeovirga yaeyamensis</name>
    <dbReference type="NCBI Taxonomy" id="367791"/>
    <lineage>
        <taxon>Bacteria</taxon>
        <taxon>Pseudomonadati</taxon>
        <taxon>Bacteroidota</taxon>
        <taxon>Cytophagia</taxon>
        <taxon>Cytophagales</taxon>
        <taxon>Flammeovirgaceae</taxon>
        <taxon>Flammeovirga</taxon>
    </lineage>
</organism>
<evidence type="ECO:0000256" key="3">
    <source>
        <dbReference type="ARBA" id="ARBA00022729"/>
    </source>
</evidence>
<dbReference type="GO" id="GO:0009279">
    <property type="term" value="C:cell outer membrane"/>
    <property type="evidence" value="ECO:0007669"/>
    <property type="project" value="UniProtKB-SubCell"/>
</dbReference>
<dbReference type="Proteomes" id="UP000678679">
    <property type="component" value="Chromosome 2"/>
</dbReference>
<evidence type="ECO:0000313" key="8">
    <source>
        <dbReference type="EMBL" id="QWG04849.1"/>
    </source>
</evidence>
<comment type="similarity">
    <text evidence="2">Belongs to the SusD family.</text>
</comment>
<dbReference type="InterPro" id="IPR011990">
    <property type="entry name" value="TPR-like_helical_dom_sf"/>
</dbReference>
<name>A0AAX1NBH4_9BACT</name>
<dbReference type="Gene3D" id="1.25.40.390">
    <property type="match status" value="1"/>
</dbReference>
<dbReference type="SUPFAM" id="SSF48452">
    <property type="entry name" value="TPR-like"/>
    <property type="match status" value="1"/>
</dbReference>
<dbReference type="KEGG" id="fya:KMW28_20715"/>
<accession>A0AAX1NBH4</accession>
<dbReference type="Pfam" id="PF07980">
    <property type="entry name" value="SusD_RagB"/>
    <property type="match status" value="1"/>
</dbReference>
<dbReference type="Pfam" id="PF14322">
    <property type="entry name" value="SusD-like_3"/>
    <property type="match status" value="1"/>
</dbReference>